<feature type="site" description="Transition state stabilizer" evidence="3">
    <location>
        <position position="31"/>
    </location>
</feature>
<dbReference type="InterPro" id="IPR050088">
    <property type="entry name" value="IspD/TarI_cytidylyltransf_bact"/>
</dbReference>
<feature type="site" description="Transition state stabilizer" evidence="3">
    <location>
        <position position="24"/>
    </location>
</feature>
<dbReference type="EMBL" id="AMRG01000004">
    <property type="protein sequence ID" value="EKE84793.1"/>
    <property type="molecule type" value="Genomic_DNA"/>
</dbReference>
<feature type="site" description="Positions MEP for the nucleophilic attack" evidence="3">
    <location>
        <position position="162"/>
    </location>
</feature>
<feature type="site" description="Positions MEP for the nucleophilic attack" evidence="3">
    <location>
        <position position="218"/>
    </location>
</feature>
<proteinExistence type="inferred from homology"/>
<dbReference type="InterPro" id="IPR029044">
    <property type="entry name" value="Nucleotide-diphossugar_trans"/>
</dbReference>
<dbReference type="STRING" id="740709.A10D4_04245"/>
<dbReference type="GO" id="GO:0050518">
    <property type="term" value="F:2-C-methyl-D-erythritol 4-phosphate cytidylyltransferase activity"/>
    <property type="evidence" value="ECO:0007669"/>
    <property type="project" value="UniProtKB-UniRule"/>
</dbReference>
<dbReference type="PATRIC" id="fig|740709.3.peg.858"/>
<comment type="catalytic activity">
    <reaction evidence="3">
        <text>2-C-methyl-D-erythritol 4-phosphate + CTP + H(+) = 4-CDP-2-C-methyl-D-erythritol + diphosphate</text>
        <dbReference type="Rhea" id="RHEA:13429"/>
        <dbReference type="ChEBI" id="CHEBI:15378"/>
        <dbReference type="ChEBI" id="CHEBI:33019"/>
        <dbReference type="ChEBI" id="CHEBI:37563"/>
        <dbReference type="ChEBI" id="CHEBI:57823"/>
        <dbReference type="ChEBI" id="CHEBI:58262"/>
        <dbReference type="EC" id="2.7.7.60"/>
    </reaction>
</comment>
<dbReference type="UniPathway" id="UPA00056">
    <property type="reaction ID" value="UER00093"/>
</dbReference>
<comment type="pathway">
    <text evidence="3">Isoprenoid biosynthesis; isopentenyl diphosphate biosynthesis via DXP pathway; isopentenyl diphosphate from 1-deoxy-D-xylulose 5-phosphate: step 2/6.</text>
</comment>
<dbReference type="PANTHER" id="PTHR32125:SF4">
    <property type="entry name" value="2-C-METHYL-D-ERYTHRITOL 4-PHOSPHATE CYTIDYLYLTRANSFERASE, CHLOROPLASTIC"/>
    <property type="match status" value="1"/>
</dbReference>
<evidence type="ECO:0000256" key="1">
    <source>
        <dbReference type="ARBA" id="ARBA00022679"/>
    </source>
</evidence>
<dbReference type="InterPro" id="IPR034683">
    <property type="entry name" value="IspD/TarI"/>
</dbReference>
<comment type="function">
    <text evidence="3">Catalyzes the formation of 4-diphosphocytidyl-2-C-methyl-D-erythritol from CTP and 2-C-methyl-D-erythritol 4-phosphate (MEP).</text>
</comment>
<dbReference type="Gene3D" id="3.90.550.10">
    <property type="entry name" value="Spore Coat Polysaccharide Biosynthesis Protein SpsA, Chain A"/>
    <property type="match status" value="1"/>
</dbReference>
<dbReference type="eggNOG" id="COG1211">
    <property type="taxonomic scope" value="Bacteria"/>
</dbReference>
<dbReference type="Pfam" id="PF01128">
    <property type="entry name" value="IspD"/>
    <property type="match status" value="1"/>
</dbReference>
<reference evidence="4 5" key="1">
    <citation type="journal article" date="2012" name="J. Bacteriol.">
        <title>Genome Sequence of Idiomarina xiamenensis Type Strain 10-D-4.</title>
        <authorList>
            <person name="Lai Q."/>
            <person name="Wang L."/>
            <person name="Wang W."/>
            <person name="Shao Z."/>
        </authorList>
    </citation>
    <scope>NUCLEOTIDE SEQUENCE [LARGE SCALE GENOMIC DNA]</scope>
    <source>
        <strain evidence="4 5">10-D-4</strain>
    </source>
</reference>
<dbReference type="FunFam" id="3.90.550.10:FF:000003">
    <property type="entry name" value="2-C-methyl-D-erythritol 4-phosphate cytidylyltransferase"/>
    <property type="match status" value="1"/>
</dbReference>
<dbReference type="PANTHER" id="PTHR32125">
    <property type="entry name" value="2-C-METHYL-D-ERYTHRITOL 4-PHOSPHATE CYTIDYLYLTRANSFERASE, CHLOROPLASTIC"/>
    <property type="match status" value="1"/>
</dbReference>
<dbReference type="InterPro" id="IPR001228">
    <property type="entry name" value="IspD"/>
</dbReference>
<keyword evidence="5" id="KW-1185">Reference proteome</keyword>
<evidence type="ECO:0000256" key="3">
    <source>
        <dbReference type="HAMAP-Rule" id="MF_00108"/>
    </source>
</evidence>
<evidence type="ECO:0000313" key="4">
    <source>
        <dbReference type="EMBL" id="EKE84793.1"/>
    </source>
</evidence>
<dbReference type="GO" id="GO:0019288">
    <property type="term" value="P:isopentenyl diphosphate biosynthetic process, methylerythritol 4-phosphate pathway"/>
    <property type="evidence" value="ECO:0007669"/>
    <property type="project" value="UniProtKB-UniRule"/>
</dbReference>
<evidence type="ECO:0000313" key="5">
    <source>
        <dbReference type="Proteomes" id="UP000014115"/>
    </source>
</evidence>
<name>K2KAF1_9GAMM</name>
<keyword evidence="3" id="KW-0414">Isoprene biosynthesis</keyword>
<keyword evidence="1 3" id="KW-0808">Transferase</keyword>
<dbReference type="EC" id="2.7.7.60" evidence="3"/>
<dbReference type="NCBIfam" id="TIGR00453">
    <property type="entry name" value="ispD"/>
    <property type="match status" value="1"/>
</dbReference>
<protein>
    <recommendedName>
        <fullName evidence="3">2-C-methyl-D-erythritol 4-phosphate cytidylyltransferase</fullName>
        <ecNumber evidence="3">2.7.7.60</ecNumber>
    </recommendedName>
    <alternativeName>
        <fullName evidence="3">4-diphosphocytidyl-2C-methyl-D-erythritol synthase</fullName>
    </alternativeName>
    <alternativeName>
        <fullName evidence="3">MEP cytidylyltransferase</fullName>
        <shortName evidence="3">MCT</shortName>
    </alternativeName>
</protein>
<dbReference type="SUPFAM" id="SSF53448">
    <property type="entry name" value="Nucleotide-diphospho-sugar transferases"/>
    <property type="match status" value="1"/>
</dbReference>
<dbReference type="HAMAP" id="MF_00108">
    <property type="entry name" value="IspD"/>
    <property type="match status" value="1"/>
</dbReference>
<dbReference type="CDD" id="cd02516">
    <property type="entry name" value="CDP-ME_synthetase"/>
    <property type="match status" value="1"/>
</dbReference>
<comment type="similarity">
    <text evidence="3">Belongs to the IspD/TarI cytidylyltransferase family. IspD subfamily.</text>
</comment>
<organism evidence="4 5">
    <name type="scientific">Idiomarina xiamenensis 10-D-4</name>
    <dbReference type="NCBI Taxonomy" id="740709"/>
    <lineage>
        <taxon>Bacteria</taxon>
        <taxon>Pseudomonadati</taxon>
        <taxon>Pseudomonadota</taxon>
        <taxon>Gammaproteobacteria</taxon>
        <taxon>Alteromonadales</taxon>
        <taxon>Idiomarinaceae</taxon>
        <taxon>Idiomarina</taxon>
    </lineage>
</organism>
<sequence length="244" mass="25905">MTYEKNMNKPAIAAVVPAAGIGSRMQASCPKQYLTLLERPVLSHTLATLLACQAISHVYVALAAHDRRFEQLAEAQHPQLSTVAGGDTRGASVLAGVQAAQQAGYDFVAVHDAARPCLSQQDLAQVIAAGVSHSDGAILATPVRDSMKHADAQQQIIANVDRNDVWQALTPQVFRTDLLLAALQQMGVNHPQMTDEASAVQYFGRTPMLVTGSVKNLKITHPEDLAIAAAYLSMPSSASVSTAE</sequence>
<accession>K2KAF1</accession>
<comment type="caution">
    <text evidence="4">The sequence shown here is derived from an EMBL/GenBank/DDBJ whole genome shotgun (WGS) entry which is preliminary data.</text>
</comment>
<evidence type="ECO:0000256" key="2">
    <source>
        <dbReference type="ARBA" id="ARBA00022695"/>
    </source>
</evidence>
<dbReference type="AlphaFoldDB" id="K2KAF1"/>
<dbReference type="Proteomes" id="UP000014115">
    <property type="component" value="Unassembled WGS sequence"/>
</dbReference>
<keyword evidence="2 3" id="KW-0548">Nucleotidyltransferase</keyword>
<gene>
    <name evidence="3 4" type="primary">ispD</name>
    <name evidence="4" type="ORF">A10D4_04245</name>
</gene>